<keyword evidence="1" id="KW-0812">Transmembrane</keyword>
<keyword evidence="3" id="KW-1185">Reference proteome</keyword>
<name>A0A917ERP5_9BACI</name>
<reference evidence="2" key="1">
    <citation type="journal article" date="2014" name="Int. J. Syst. Evol. Microbiol.">
        <title>Complete genome sequence of Corynebacterium casei LMG S-19264T (=DSM 44701T), isolated from a smear-ripened cheese.</title>
        <authorList>
            <consortium name="US DOE Joint Genome Institute (JGI-PGF)"/>
            <person name="Walter F."/>
            <person name="Albersmeier A."/>
            <person name="Kalinowski J."/>
            <person name="Ruckert C."/>
        </authorList>
    </citation>
    <scope>NUCLEOTIDE SEQUENCE</scope>
    <source>
        <strain evidence="2">CGMCC 1.12698</strain>
    </source>
</reference>
<dbReference type="InterPro" id="IPR010773">
    <property type="entry name" value="Mycophage_PG1_Gp7"/>
</dbReference>
<evidence type="ECO:0000313" key="2">
    <source>
        <dbReference type="EMBL" id="GGE71701.1"/>
    </source>
</evidence>
<gene>
    <name evidence="2" type="ORF">GCM10007140_22090</name>
</gene>
<feature type="transmembrane region" description="Helical" evidence="1">
    <location>
        <begin position="127"/>
        <end position="145"/>
    </location>
</feature>
<protein>
    <recommendedName>
        <fullName evidence="4">DUF1360 domain-containing protein</fullName>
    </recommendedName>
</protein>
<accession>A0A917ERP5</accession>
<dbReference type="AlphaFoldDB" id="A0A917ERP5"/>
<comment type="caution">
    <text evidence="2">The sequence shown here is derived from an EMBL/GenBank/DDBJ whole genome shotgun (WGS) entry which is preliminary data.</text>
</comment>
<evidence type="ECO:0000313" key="3">
    <source>
        <dbReference type="Proteomes" id="UP000605259"/>
    </source>
</evidence>
<dbReference type="EMBL" id="BMFK01000001">
    <property type="protein sequence ID" value="GGE71701.1"/>
    <property type="molecule type" value="Genomic_DNA"/>
</dbReference>
<dbReference type="Pfam" id="PF07098">
    <property type="entry name" value="DUF1360"/>
    <property type="match status" value="1"/>
</dbReference>
<organism evidence="2 3">
    <name type="scientific">Priestia taiwanensis</name>
    <dbReference type="NCBI Taxonomy" id="1347902"/>
    <lineage>
        <taxon>Bacteria</taxon>
        <taxon>Bacillati</taxon>
        <taxon>Bacillota</taxon>
        <taxon>Bacilli</taxon>
        <taxon>Bacillales</taxon>
        <taxon>Bacillaceae</taxon>
        <taxon>Priestia</taxon>
    </lineage>
</organism>
<evidence type="ECO:0000256" key="1">
    <source>
        <dbReference type="SAM" id="Phobius"/>
    </source>
</evidence>
<feature type="transmembrane region" description="Helical" evidence="1">
    <location>
        <begin position="102"/>
        <end position="121"/>
    </location>
</feature>
<evidence type="ECO:0008006" key="4">
    <source>
        <dbReference type="Google" id="ProtNLM"/>
    </source>
</evidence>
<keyword evidence="1" id="KW-0472">Membrane</keyword>
<reference evidence="2" key="2">
    <citation type="submission" date="2020-09" db="EMBL/GenBank/DDBJ databases">
        <authorList>
            <person name="Sun Q."/>
            <person name="Zhou Y."/>
        </authorList>
    </citation>
    <scope>NUCLEOTIDE SEQUENCE</scope>
    <source>
        <strain evidence="2">CGMCC 1.12698</strain>
    </source>
</reference>
<feature type="transmembrane region" description="Helical" evidence="1">
    <location>
        <begin position="38"/>
        <end position="56"/>
    </location>
</feature>
<dbReference type="Proteomes" id="UP000605259">
    <property type="component" value="Unassembled WGS sequence"/>
</dbReference>
<proteinExistence type="predicted"/>
<sequence>MYKAGLGTKNLVGHMINLGYVTYSVEGKEEYDMIIHNWYMFMLLAFAVFRLTRLIVFDKITEPFRSLFLDDVEVKGEDGTVTTYVKPKEGAIRGFFGELLSCYWCTGIWCTIFLFCLYWFYPTIASPLILVLAIAGVAAIIEAIVSKLVD</sequence>
<keyword evidence="1" id="KW-1133">Transmembrane helix</keyword>